<keyword evidence="6" id="KW-0408">Iron</keyword>
<dbReference type="InterPro" id="IPR001041">
    <property type="entry name" value="2Fe-2S_ferredoxin-type"/>
</dbReference>
<evidence type="ECO:0000256" key="8">
    <source>
        <dbReference type="ARBA" id="ARBA00034078"/>
    </source>
</evidence>
<name>M1Y2I8_NATM8</name>
<gene>
    <name evidence="10" type="primary">ferA3</name>
    <name evidence="10" type="ordered locus">Nmlp_2556</name>
</gene>
<dbReference type="CDD" id="cd00207">
    <property type="entry name" value="fer2"/>
    <property type="match status" value="1"/>
</dbReference>
<evidence type="ECO:0000256" key="3">
    <source>
        <dbReference type="ARBA" id="ARBA00022714"/>
    </source>
</evidence>
<evidence type="ECO:0000259" key="9">
    <source>
        <dbReference type="PROSITE" id="PS51085"/>
    </source>
</evidence>
<organism evidence="10 11">
    <name type="scientific">Natronomonas moolapensis (strain DSM 18674 / CECT 7526 / JCM 14361 / 8.8.11)</name>
    <dbReference type="NCBI Taxonomy" id="268739"/>
    <lineage>
        <taxon>Archaea</taxon>
        <taxon>Methanobacteriati</taxon>
        <taxon>Methanobacteriota</taxon>
        <taxon>Stenosarchaea group</taxon>
        <taxon>Halobacteria</taxon>
        <taxon>Halobacteriales</taxon>
        <taxon>Natronomonadaceae</taxon>
        <taxon>Natronomonas</taxon>
    </lineage>
</organism>
<sequence>MSDADTDVWDVTIEIPADADLEEAGETHTIRVGSEEYILAAAREQGLWVPADCQQGWCITCAATVLEGDVDQSDAKRYYSEDADADFALICTAKPNSDVTLKVGAHEELLRHRADTDRPPGSSKL</sequence>
<dbReference type="PROSITE" id="PS51085">
    <property type="entry name" value="2FE2S_FER_2"/>
    <property type="match status" value="1"/>
</dbReference>
<dbReference type="PANTHER" id="PTHR43112">
    <property type="entry name" value="FERREDOXIN"/>
    <property type="match status" value="1"/>
</dbReference>
<keyword evidence="2" id="KW-0813">Transport</keyword>
<keyword evidence="4" id="KW-0479">Metal-binding</keyword>
<feature type="domain" description="2Fe-2S ferredoxin-type" evidence="9">
    <location>
        <begin position="9"/>
        <end position="107"/>
    </location>
</feature>
<dbReference type="SUPFAM" id="SSF54292">
    <property type="entry name" value="2Fe-2S ferredoxin-like"/>
    <property type="match status" value="1"/>
</dbReference>
<evidence type="ECO:0000256" key="1">
    <source>
        <dbReference type="ARBA" id="ARBA00007874"/>
    </source>
</evidence>
<dbReference type="Gene3D" id="3.10.20.30">
    <property type="match status" value="1"/>
</dbReference>
<keyword evidence="3" id="KW-0001">2Fe-2S</keyword>
<dbReference type="HOGENOM" id="CLU_082632_7_3_2"/>
<comment type="cofactor">
    <cofactor evidence="8">
        <name>[2Fe-2S] cluster</name>
        <dbReference type="ChEBI" id="CHEBI:190135"/>
    </cofactor>
</comment>
<dbReference type="GO" id="GO:0051537">
    <property type="term" value="F:2 iron, 2 sulfur cluster binding"/>
    <property type="evidence" value="ECO:0007669"/>
    <property type="project" value="UniProtKB-KW"/>
</dbReference>
<dbReference type="GeneID" id="14651362"/>
<evidence type="ECO:0000256" key="2">
    <source>
        <dbReference type="ARBA" id="ARBA00022448"/>
    </source>
</evidence>
<accession>M1Y2I8</accession>
<dbReference type="InterPro" id="IPR012675">
    <property type="entry name" value="Beta-grasp_dom_sf"/>
</dbReference>
<protein>
    <submittedName>
        <fullName evidence="10">Ferredoxin (2Fe-2S)</fullName>
    </submittedName>
</protein>
<reference evidence="10 11" key="1">
    <citation type="journal article" date="2013" name="Genome Announc.">
        <title>Genome of the haloarchaeon Natronomonas moolapensis, a neutrophilic member of a previously haloalkaliphilic genus.</title>
        <authorList>
            <person name="Dyall-Smith M.L."/>
            <person name="Pfeiffer F."/>
            <person name="Oberwinkler T."/>
            <person name="Klee K."/>
            <person name="Rampp M."/>
            <person name="Palm P."/>
            <person name="Gross K."/>
            <person name="Schuster S.C."/>
            <person name="Oesterhelt D."/>
        </authorList>
    </citation>
    <scope>NUCLEOTIDE SEQUENCE [LARGE SCALE GENOMIC DNA]</scope>
    <source>
        <strain evidence="11">DSM 18674 / JCM 14361 / 8.8.11</strain>
    </source>
</reference>
<dbReference type="PANTHER" id="PTHR43112:SF3">
    <property type="entry name" value="FERREDOXIN-2, CHLOROPLASTIC"/>
    <property type="match status" value="1"/>
</dbReference>
<dbReference type="InterPro" id="IPR036010">
    <property type="entry name" value="2Fe-2S_ferredoxin-like_sf"/>
</dbReference>
<dbReference type="OrthoDB" id="235534at2157"/>
<dbReference type="AlphaFoldDB" id="M1Y2I8"/>
<keyword evidence="7" id="KW-0411">Iron-sulfur</keyword>
<comment type="similarity">
    <text evidence="1">Belongs to the 2Fe2S plant-type ferredoxin family.</text>
</comment>
<evidence type="ECO:0000256" key="6">
    <source>
        <dbReference type="ARBA" id="ARBA00023004"/>
    </source>
</evidence>
<dbReference type="STRING" id="268739.Nmlp_2556"/>
<keyword evidence="5" id="KW-0249">Electron transport</keyword>
<evidence type="ECO:0000313" key="10">
    <source>
        <dbReference type="EMBL" id="CCQ36716.1"/>
    </source>
</evidence>
<dbReference type="Proteomes" id="UP000011867">
    <property type="component" value="Chromosome"/>
</dbReference>
<dbReference type="EMBL" id="HF582854">
    <property type="protein sequence ID" value="CCQ36716.1"/>
    <property type="molecule type" value="Genomic_DNA"/>
</dbReference>
<evidence type="ECO:0000256" key="4">
    <source>
        <dbReference type="ARBA" id="ARBA00022723"/>
    </source>
</evidence>
<dbReference type="RefSeq" id="WP_015409498.1">
    <property type="nucleotide sequence ID" value="NC_020388.1"/>
</dbReference>
<dbReference type="Pfam" id="PF00111">
    <property type="entry name" value="Fer2"/>
    <property type="match status" value="1"/>
</dbReference>
<evidence type="ECO:0000256" key="7">
    <source>
        <dbReference type="ARBA" id="ARBA00023014"/>
    </source>
</evidence>
<dbReference type="GO" id="GO:0046872">
    <property type="term" value="F:metal ion binding"/>
    <property type="evidence" value="ECO:0007669"/>
    <property type="project" value="UniProtKB-KW"/>
</dbReference>
<keyword evidence="11" id="KW-1185">Reference proteome</keyword>
<evidence type="ECO:0000256" key="5">
    <source>
        <dbReference type="ARBA" id="ARBA00022982"/>
    </source>
</evidence>
<dbReference type="eggNOG" id="arCOG02842">
    <property type="taxonomic scope" value="Archaea"/>
</dbReference>
<evidence type="ECO:0000313" key="11">
    <source>
        <dbReference type="Proteomes" id="UP000011867"/>
    </source>
</evidence>
<dbReference type="KEGG" id="nmo:Nmlp_2556"/>
<proteinExistence type="inferred from homology"/>